<dbReference type="Proteomes" id="UP000000969">
    <property type="component" value="Segment"/>
</dbReference>
<name>Q45PZ6_9CAUD</name>
<gene>
    <name evidence="1" type="ORF">JK_19</name>
</gene>
<organism evidence="1 2">
    <name type="scientific">Escherichia phage Jk06</name>
    <dbReference type="NCBI Taxonomy" id="2886922"/>
    <lineage>
        <taxon>Viruses</taxon>
        <taxon>Duplodnaviria</taxon>
        <taxon>Heunggongvirae</taxon>
        <taxon>Uroviricota</taxon>
        <taxon>Caudoviricetes</taxon>
        <taxon>Drexlerviridae</taxon>
        <taxon>Rogunavirinae</taxon>
        <taxon>Rogunavirus</taxon>
        <taxon>Rogunavirus Jk06</taxon>
    </lineage>
</organism>
<sequence length="88" mass="9564">MACQLPLNRPVSTGDSLTMSLVALVSVPSTINSTPSVTPSIHALIEFLKLTTSLAICCSPPQYWPVGDYRSGRLHWSRVNDCVASWSM</sequence>
<accession>Q45PZ6</accession>
<dbReference type="KEGG" id="vg:3562390"/>
<proteinExistence type="predicted"/>
<evidence type="ECO:0000313" key="1">
    <source>
        <dbReference type="EMBL" id="AAZ29269.1"/>
    </source>
</evidence>
<reference evidence="1 2" key="1">
    <citation type="submission" date="2005-07" db="EMBL/GenBank/DDBJ databases">
        <title>Bacteriophage JK06 is a highly specific type for pathogenic E. coli O157:H7.</title>
        <authorList>
            <person name="Kagan J."/>
            <person name="Kuhn J."/>
        </authorList>
    </citation>
    <scope>NUCLEOTIDE SEQUENCE [LARGE SCALE GENOMIC DNA]</scope>
</reference>
<keyword evidence="2" id="KW-1185">Reference proteome</keyword>
<evidence type="ECO:0000313" key="2">
    <source>
        <dbReference type="Proteomes" id="UP000000969"/>
    </source>
</evidence>
<protein>
    <submittedName>
        <fullName evidence="1">JK_19P</fullName>
    </submittedName>
</protein>
<dbReference type="GeneID" id="3562390"/>
<dbReference type="RefSeq" id="YP_277460.1">
    <property type="nucleotide sequence ID" value="NC_007291.1"/>
</dbReference>
<dbReference type="EMBL" id="DQ121662">
    <property type="protein sequence ID" value="AAZ29269.1"/>
    <property type="molecule type" value="Genomic_DNA"/>
</dbReference>